<name>A0A9P8TCM8_WICPI</name>
<reference evidence="1" key="2">
    <citation type="submission" date="2021-01" db="EMBL/GenBank/DDBJ databases">
        <authorList>
            <person name="Schikora-Tamarit M.A."/>
        </authorList>
    </citation>
    <scope>NUCLEOTIDE SEQUENCE</scope>
    <source>
        <strain evidence="1">CBS2887</strain>
    </source>
</reference>
<organism evidence="1 2">
    <name type="scientific">Wickerhamomyces pijperi</name>
    <name type="common">Yeast</name>
    <name type="synonym">Pichia pijperi</name>
    <dbReference type="NCBI Taxonomy" id="599730"/>
    <lineage>
        <taxon>Eukaryota</taxon>
        <taxon>Fungi</taxon>
        <taxon>Dikarya</taxon>
        <taxon>Ascomycota</taxon>
        <taxon>Saccharomycotina</taxon>
        <taxon>Saccharomycetes</taxon>
        <taxon>Phaffomycetales</taxon>
        <taxon>Wickerhamomycetaceae</taxon>
        <taxon>Wickerhamomyces</taxon>
    </lineage>
</organism>
<dbReference type="AlphaFoldDB" id="A0A9P8TCM8"/>
<evidence type="ECO:0008006" key="3">
    <source>
        <dbReference type="Google" id="ProtNLM"/>
    </source>
</evidence>
<protein>
    <recommendedName>
        <fullName evidence="3">Mrp8p</fullName>
    </recommendedName>
</protein>
<reference evidence="1" key="1">
    <citation type="journal article" date="2021" name="Open Biol.">
        <title>Shared evolutionary footprints suggest mitochondrial oxidative damage underlies multiple complex I losses in fungi.</title>
        <authorList>
            <person name="Schikora-Tamarit M.A."/>
            <person name="Marcet-Houben M."/>
            <person name="Nosek J."/>
            <person name="Gabaldon T."/>
        </authorList>
    </citation>
    <scope>NUCLEOTIDE SEQUENCE</scope>
    <source>
        <strain evidence="1">CBS2887</strain>
    </source>
</reference>
<evidence type="ECO:0000313" key="2">
    <source>
        <dbReference type="Proteomes" id="UP000774326"/>
    </source>
</evidence>
<dbReference type="OrthoDB" id="4076200at2759"/>
<dbReference type="Proteomes" id="UP000774326">
    <property type="component" value="Unassembled WGS sequence"/>
</dbReference>
<proteinExistence type="predicted"/>
<gene>
    <name evidence="1" type="ORF">WICPIJ_009789</name>
</gene>
<accession>A0A9P8TCM8</accession>
<dbReference type="Pfam" id="PF07957">
    <property type="entry name" value="DUF3294"/>
    <property type="match status" value="1"/>
</dbReference>
<sequence>MSDIKNLETRIAQLEELVTRQSNIITKTGEQLLSLQVAQTSAKLAAFNPNSLTGGEVKKTSKFQPTAGPEDEDYATNEDLVQLVGELQGQFDLLEERSIRRLINSTKTSGSNLAPLSNPNGEEPPLDLYPKDIEALKNIDDLSLIKLAKFYELLPPTQEERAKFEEYLEGKTTENPEFQEHEVKVEDYSKEDLIEAFDNLARFLGVSLRRGEDAW</sequence>
<comment type="caution">
    <text evidence="1">The sequence shown here is derived from an EMBL/GenBank/DDBJ whole genome shotgun (WGS) entry which is preliminary data.</text>
</comment>
<evidence type="ECO:0000313" key="1">
    <source>
        <dbReference type="EMBL" id="KAH3673401.1"/>
    </source>
</evidence>
<dbReference type="EMBL" id="JAEUBG010005651">
    <property type="protein sequence ID" value="KAH3673401.1"/>
    <property type="molecule type" value="Genomic_DNA"/>
</dbReference>
<dbReference type="InterPro" id="IPR012917">
    <property type="entry name" value="DUF3294"/>
</dbReference>
<keyword evidence="2" id="KW-1185">Reference proteome</keyword>